<evidence type="ECO:0000256" key="6">
    <source>
        <dbReference type="ARBA" id="ARBA00023180"/>
    </source>
</evidence>
<dbReference type="Pfam" id="PF25506">
    <property type="entry name" value="TIM-barrel_MTC6"/>
    <property type="match status" value="1"/>
</dbReference>
<evidence type="ECO:0000256" key="8">
    <source>
        <dbReference type="ARBA" id="ARBA00038159"/>
    </source>
</evidence>
<gene>
    <name evidence="12" type="ORF">RCC_05840</name>
</gene>
<dbReference type="GO" id="GO:0016020">
    <property type="term" value="C:membrane"/>
    <property type="evidence" value="ECO:0007669"/>
    <property type="project" value="UniProtKB-SubCell"/>
</dbReference>
<organism evidence="12 13">
    <name type="scientific">Ramularia collo-cygni</name>
    <dbReference type="NCBI Taxonomy" id="112498"/>
    <lineage>
        <taxon>Eukaryota</taxon>
        <taxon>Fungi</taxon>
        <taxon>Dikarya</taxon>
        <taxon>Ascomycota</taxon>
        <taxon>Pezizomycotina</taxon>
        <taxon>Dothideomycetes</taxon>
        <taxon>Dothideomycetidae</taxon>
        <taxon>Mycosphaerellales</taxon>
        <taxon>Mycosphaerellaceae</taxon>
        <taxon>Ramularia</taxon>
    </lineage>
</organism>
<keyword evidence="12" id="KW-0430">Lectin</keyword>
<dbReference type="Proteomes" id="UP000225277">
    <property type="component" value="Unassembled WGS sequence"/>
</dbReference>
<keyword evidence="13" id="KW-1185">Reference proteome</keyword>
<feature type="transmembrane region" description="Helical" evidence="10">
    <location>
        <begin position="539"/>
        <end position="563"/>
    </location>
</feature>
<dbReference type="RefSeq" id="XP_023626872.1">
    <property type="nucleotide sequence ID" value="XM_023771104.1"/>
</dbReference>
<evidence type="ECO:0000256" key="4">
    <source>
        <dbReference type="ARBA" id="ARBA00022989"/>
    </source>
</evidence>
<sequence length="586" mass="63024">MDSSLYSPDASLVPRYVAFLSQRDVSYSVPINHVPQPGVALTAACFANLKYEEAPATRCISNLLAAGFRRVEADIYWDSSRSLWSLCPIELGTPNEVLTTSTSLLPTATEPPPASLSARQDDELTSQSAVTTLISVSVAEASKTLTLSADTTTTALEGTGTSTAGGADGSAIRIGAYDCTPSMNFDLLLSILSARLTDTATDLNASTVILSLNVHAAAAASAPSDSARQPPTELLPSPQNLLSSAVLRNLSSRVYTPSDLSTQKGGLNSSQSWFTVNPAEEPASAYFQVVSSNGGSSTPDGWPSERYIEMSIAKRLLMEFGGIDPQMAEYNFSADSSLIFPRGYLTEPTTTTFRSNGSIVSGCLFDPTVTTVAGQNNSWALRQLRDSAQGDAIQRLAIAKSLTDCGISPFLNESLANATADEAYAPYQAFVESTIWSWGPDQPVNASESEELNDYRCAALNATSDLACDDDSAFAVPRTPLENAHLLSVWREYRRTRDEDADPLLWLDFNQLDVSACWVTGQNTTCPYMLPADLDSRRILVPVIGAFIIFVLAALTVCIKCVGNRQTARRRKRRGNDGWDYEGVPS</sequence>
<dbReference type="GeneID" id="35600988"/>
<comment type="subcellular location">
    <subcellularLocation>
        <location evidence="1">Membrane</location>
        <topology evidence="1">Single-pass type I membrane protein</topology>
    </subcellularLocation>
</comment>
<dbReference type="EMBL" id="FJUY01000008">
    <property type="protein sequence ID" value="CZT19983.1"/>
    <property type="molecule type" value="Genomic_DNA"/>
</dbReference>
<dbReference type="PANTHER" id="PTHR35518">
    <property type="entry name" value="MAINTENANCE OF TELOMOERE CAPPING"/>
    <property type="match status" value="1"/>
</dbReference>
<keyword evidence="4 10" id="KW-1133">Transmembrane helix</keyword>
<protein>
    <recommendedName>
        <fullName evidence="9">Maintenance of telomere capping protein 6</fullName>
    </recommendedName>
</protein>
<keyword evidence="5 10" id="KW-0472">Membrane</keyword>
<dbReference type="InterPro" id="IPR051008">
    <property type="entry name" value="Telomere_Capping_Maintenance"/>
</dbReference>
<dbReference type="PANTHER" id="PTHR35518:SF2">
    <property type="entry name" value="MAINTENANCE OF TELOMERE CAPPING PROTEIN 6"/>
    <property type="match status" value="1"/>
</dbReference>
<keyword evidence="2 10" id="KW-0812">Transmembrane</keyword>
<reference evidence="12 13" key="1">
    <citation type="submission" date="2016-03" db="EMBL/GenBank/DDBJ databases">
        <authorList>
            <person name="Ploux O."/>
        </authorList>
    </citation>
    <scope>NUCLEOTIDE SEQUENCE [LARGE SCALE GENOMIC DNA]</scope>
    <source>
        <strain evidence="12 13">URUG2</strain>
    </source>
</reference>
<evidence type="ECO:0000256" key="7">
    <source>
        <dbReference type="ARBA" id="ARBA00037703"/>
    </source>
</evidence>
<dbReference type="GO" id="GO:0030246">
    <property type="term" value="F:carbohydrate binding"/>
    <property type="evidence" value="ECO:0007669"/>
    <property type="project" value="UniProtKB-KW"/>
</dbReference>
<comment type="function">
    <text evidence="7">May be involved in telomere capping.</text>
</comment>
<evidence type="ECO:0000256" key="5">
    <source>
        <dbReference type="ARBA" id="ARBA00023136"/>
    </source>
</evidence>
<feature type="domain" description="MTC6 partial TIM-barrel" evidence="11">
    <location>
        <begin position="16"/>
        <end position="419"/>
    </location>
</feature>
<evidence type="ECO:0000256" key="10">
    <source>
        <dbReference type="SAM" id="Phobius"/>
    </source>
</evidence>
<accession>A0A2D3VGY9</accession>
<evidence type="ECO:0000259" key="11">
    <source>
        <dbReference type="Pfam" id="PF25506"/>
    </source>
</evidence>
<evidence type="ECO:0000313" key="12">
    <source>
        <dbReference type="EMBL" id="CZT19983.1"/>
    </source>
</evidence>
<evidence type="ECO:0000256" key="3">
    <source>
        <dbReference type="ARBA" id="ARBA00022729"/>
    </source>
</evidence>
<evidence type="ECO:0000256" key="2">
    <source>
        <dbReference type="ARBA" id="ARBA00022692"/>
    </source>
</evidence>
<proteinExistence type="inferred from homology"/>
<comment type="similarity">
    <text evidence="8">Belongs to the MTC6 family.</text>
</comment>
<evidence type="ECO:0000313" key="13">
    <source>
        <dbReference type="Proteomes" id="UP000225277"/>
    </source>
</evidence>
<dbReference type="OrthoDB" id="5573651at2759"/>
<name>A0A2D3VGY9_9PEZI</name>
<keyword evidence="3" id="KW-0732">Signal</keyword>
<keyword evidence="6" id="KW-0325">Glycoprotein</keyword>
<dbReference type="STRING" id="112498.A0A2D3VGY9"/>
<dbReference type="InterPro" id="IPR057530">
    <property type="entry name" value="TIM-barrel_MTC6"/>
</dbReference>
<evidence type="ECO:0000256" key="9">
    <source>
        <dbReference type="ARBA" id="ARBA00039865"/>
    </source>
</evidence>
<evidence type="ECO:0000256" key="1">
    <source>
        <dbReference type="ARBA" id="ARBA00004479"/>
    </source>
</evidence>
<dbReference type="AlphaFoldDB" id="A0A2D3VGY9"/>